<name>A0A7L9WTC7_9RHOB</name>
<protein>
    <recommendedName>
        <fullName evidence="4">Porin</fullName>
    </recommendedName>
</protein>
<dbReference type="RefSeq" id="WP_193081392.1">
    <property type="nucleotide sequence ID" value="NZ_CP045201.1"/>
</dbReference>
<accession>A0A7L9WTC7</accession>
<evidence type="ECO:0008006" key="4">
    <source>
        <dbReference type="Google" id="ProtNLM"/>
    </source>
</evidence>
<feature type="chain" id="PRO_5032680353" description="Porin" evidence="1">
    <location>
        <begin position="21"/>
        <end position="340"/>
    </location>
</feature>
<evidence type="ECO:0000313" key="3">
    <source>
        <dbReference type="Proteomes" id="UP000594118"/>
    </source>
</evidence>
<dbReference type="KEGG" id="pshq:F3W81_20335"/>
<keyword evidence="1" id="KW-0732">Signal</keyword>
<evidence type="ECO:0000256" key="1">
    <source>
        <dbReference type="SAM" id="SignalP"/>
    </source>
</evidence>
<sequence length="340" mass="36769">MRKISSLLACGLALTFAALAPSAAVSGAAETRLLRPRAISYASEGSYALSFSRNWGSLAFDIFTPQAASLGPDGLGSASFNHMALAYSGNDTNQNGRLSFGRVWRSSLSENRVFGLNSYLDFGKKAEIDAVMAQASFGVEYEVALKGAYSATNLTFGGNLYLTFQDYTQARFTSSAWVPRRGLDSYVAWTQQMGDGLQMGARASLFQYPATNTRQARGIGTLSLTSRVTRGLPQGTSLSAALSGRYTPGETLAPRLKLQLRRARPVIHAQGKRPVGDLQPSRACHIRPGATPLDQLDCGRRAYTPRKMHEYYRLKGAKAEGTVTVPAPERQLGYGTLYVP</sequence>
<reference evidence="2 3" key="1">
    <citation type="submission" date="2019-10" db="EMBL/GenBank/DDBJ databases">
        <title>Pseudopuniceibacterium sp. HQ09 islated from Antarctica.</title>
        <authorList>
            <person name="Liao L."/>
            <person name="Su S."/>
            <person name="Chen B."/>
            <person name="Yu Y."/>
        </authorList>
    </citation>
    <scope>NUCLEOTIDE SEQUENCE [LARGE SCALE GENOMIC DNA]</scope>
    <source>
        <strain evidence="2 3">HQ09</strain>
    </source>
</reference>
<dbReference type="AlphaFoldDB" id="A0A7L9WTC7"/>
<keyword evidence="3" id="KW-1185">Reference proteome</keyword>
<proteinExistence type="predicted"/>
<dbReference type="EMBL" id="CP045201">
    <property type="protein sequence ID" value="QOL82977.1"/>
    <property type="molecule type" value="Genomic_DNA"/>
</dbReference>
<evidence type="ECO:0000313" key="2">
    <source>
        <dbReference type="EMBL" id="QOL82977.1"/>
    </source>
</evidence>
<feature type="signal peptide" evidence="1">
    <location>
        <begin position="1"/>
        <end position="20"/>
    </location>
</feature>
<organism evidence="2 3">
    <name type="scientific">Pseudooceanicola spongiae</name>
    <dbReference type="NCBI Taxonomy" id="2613965"/>
    <lineage>
        <taxon>Bacteria</taxon>
        <taxon>Pseudomonadati</taxon>
        <taxon>Pseudomonadota</taxon>
        <taxon>Alphaproteobacteria</taxon>
        <taxon>Rhodobacterales</taxon>
        <taxon>Paracoccaceae</taxon>
        <taxon>Pseudooceanicola</taxon>
    </lineage>
</organism>
<dbReference type="Proteomes" id="UP000594118">
    <property type="component" value="Chromosome"/>
</dbReference>
<gene>
    <name evidence="2" type="ORF">F3W81_20335</name>
</gene>